<evidence type="ECO:0000313" key="2">
    <source>
        <dbReference type="Proteomes" id="UP001060085"/>
    </source>
</evidence>
<protein>
    <submittedName>
        <fullName evidence="1">Uncharacterized protein</fullName>
    </submittedName>
</protein>
<dbReference type="EMBL" id="CM044705">
    <property type="protein sequence ID" value="KAI5663601.1"/>
    <property type="molecule type" value="Genomic_DNA"/>
</dbReference>
<comment type="caution">
    <text evidence="1">The sequence shown here is derived from an EMBL/GenBank/DDBJ whole genome shotgun (WGS) entry which is preliminary data.</text>
</comment>
<dbReference type="Proteomes" id="UP001060085">
    <property type="component" value="Linkage Group LG05"/>
</dbReference>
<evidence type="ECO:0000313" key="1">
    <source>
        <dbReference type="EMBL" id="KAI5663601.1"/>
    </source>
</evidence>
<accession>A0ACC0AVU9</accession>
<reference evidence="2" key="1">
    <citation type="journal article" date="2023" name="Nat. Plants">
        <title>Single-cell RNA sequencing provides a high-resolution roadmap for understanding the multicellular compartmentation of specialized metabolism.</title>
        <authorList>
            <person name="Sun S."/>
            <person name="Shen X."/>
            <person name="Li Y."/>
            <person name="Li Y."/>
            <person name="Wang S."/>
            <person name="Li R."/>
            <person name="Zhang H."/>
            <person name="Shen G."/>
            <person name="Guo B."/>
            <person name="Wei J."/>
            <person name="Xu J."/>
            <person name="St-Pierre B."/>
            <person name="Chen S."/>
            <person name="Sun C."/>
        </authorList>
    </citation>
    <scope>NUCLEOTIDE SEQUENCE [LARGE SCALE GENOMIC DNA]</scope>
</reference>
<organism evidence="1 2">
    <name type="scientific">Catharanthus roseus</name>
    <name type="common">Madagascar periwinkle</name>
    <name type="synonym">Vinca rosea</name>
    <dbReference type="NCBI Taxonomy" id="4058"/>
    <lineage>
        <taxon>Eukaryota</taxon>
        <taxon>Viridiplantae</taxon>
        <taxon>Streptophyta</taxon>
        <taxon>Embryophyta</taxon>
        <taxon>Tracheophyta</taxon>
        <taxon>Spermatophyta</taxon>
        <taxon>Magnoliopsida</taxon>
        <taxon>eudicotyledons</taxon>
        <taxon>Gunneridae</taxon>
        <taxon>Pentapetalae</taxon>
        <taxon>asterids</taxon>
        <taxon>lamiids</taxon>
        <taxon>Gentianales</taxon>
        <taxon>Apocynaceae</taxon>
        <taxon>Rauvolfioideae</taxon>
        <taxon>Vinceae</taxon>
        <taxon>Catharanthinae</taxon>
        <taxon>Catharanthus</taxon>
    </lineage>
</organism>
<sequence length="288" mass="32189">MTHFPILTESDEQRESMMEKPINVSSSECVKCLSWGPSKFVKSCHGYFVNGFWFHTQERGSGSLTYNYSERVKDIPLVDIPFKEDVDISGLQGWTLMFKTLEFSFTSWMVCGGKKKRAHLETSIPSAAASILPKTSSSPTIASIPLRTPTPLAGASISPGTSHSSKRYQCDPIHERAIWDAWQKQASLLYKNLMYKVQVLGYQHDCMTIVQYTSLCDEWGLEAYKERLRRHGRTVYRDVVVRGSTSTSVGLAVENGRGLCTVRPICPTASAEGTVGRYTIQQVLGKVL</sequence>
<name>A0ACC0AVU9_CATRO</name>
<keyword evidence="2" id="KW-1185">Reference proteome</keyword>
<proteinExistence type="predicted"/>
<gene>
    <name evidence="1" type="ORF">M9H77_22924</name>
</gene>